<dbReference type="EC" id="3.2.1.23" evidence="3"/>
<dbReference type="InterPro" id="IPR006104">
    <property type="entry name" value="Glyco_hydro_2_N"/>
</dbReference>
<dbReference type="GO" id="GO:0005975">
    <property type="term" value="P:carbohydrate metabolic process"/>
    <property type="evidence" value="ECO:0007669"/>
    <property type="project" value="InterPro"/>
</dbReference>
<dbReference type="InterPro" id="IPR051913">
    <property type="entry name" value="GH2_Domain-Containing"/>
</dbReference>
<dbReference type="RefSeq" id="WP_019686067.1">
    <property type="nucleotide sequence ID" value="NZ_UGSC01000001.1"/>
</dbReference>
<proteinExistence type="inferred from homology"/>
<feature type="domain" description="Glycosyl hydrolases family 2 sugar binding" evidence="2">
    <location>
        <begin position="66"/>
        <end position="123"/>
    </location>
</feature>
<dbReference type="InterPro" id="IPR008979">
    <property type="entry name" value="Galactose-bd-like_sf"/>
</dbReference>
<sequence>MGSRVIMPFRTDWKFIEGNYTGAEKTDYNDGHWQDLHIPHDWSIEKSFDPHMLYGGNQAYLPRWSVGWYRKHFNVKPSSPKQRVYIQFDGIHSNSEVWLNGHFVGKRPYGYVSFQYDLTPYIR</sequence>
<evidence type="ECO:0000256" key="1">
    <source>
        <dbReference type="ARBA" id="ARBA00007401"/>
    </source>
</evidence>
<dbReference type="AlphaFoldDB" id="A0A378XP52"/>
<keyword evidence="3" id="KW-0378">Hydrolase</keyword>
<dbReference type="PANTHER" id="PTHR42732">
    <property type="entry name" value="BETA-GALACTOSIDASE"/>
    <property type="match status" value="1"/>
</dbReference>
<dbReference type="EMBL" id="UGSC01000001">
    <property type="protein sequence ID" value="SUA63437.1"/>
    <property type="molecule type" value="Genomic_DNA"/>
</dbReference>
<keyword evidence="3" id="KW-0326">Glycosidase</keyword>
<comment type="similarity">
    <text evidence="1">Belongs to the glycosyl hydrolase 2 family.</text>
</comment>
<protein>
    <submittedName>
        <fullName evidence="3">Glycoside hydrolase family 2 sugar binding protein</fullName>
        <ecNumber evidence="3">3.2.1.23</ecNumber>
    </submittedName>
</protein>
<dbReference type="PANTHER" id="PTHR42732:SF1">
    <property type="entry name" value="BETA-MANNOSIDASE"/>
    <property type="match status" value="1"/>
</dbReference>
<dbReference type="Gene3D" id="2.60.120.260">
    <property type="entry name" value="Galactose-binding domain-like"/>
    <property type="match status" value="1"/>
</dbReference>
<organism evidence="3 4">
    <name type="scientific">Paenibacillus polymyxa</name>
    <name type="common">Bacillus polymyxa</name>
    <dbReference type="NCBI Taxonomy" id="1406"/>
    <lineage>
        <taxon>Bacteria</taxon>
        <taxon>Bacillati</taxon>
        <taxon>Bacillota</taxon>
        <taxon>Bacilli</taxon>
        <taxon>Bacillales</taxon>
        <taxon>Paenibacillaceae</taxon>
        <taxon>Paenibacillus</taxon>
    </lineage>
</organism>
<accession>A0A378XP52</accession>
<evidence type="ECO:0000259" key="2">
    <source>
        <dbReference type="Pfam" id="PF02837"/>
    </source>
</evidence>
<dbReference type="Proteomes" id="UP000254400">
    <property type="component" value="Unassembled WGS sequence"/>
</dbReference>
<reference evidence="3 4" key="1">
    <citation type="submission" date="2018-06" db="EMBL/GenBank/DDBJ databases">
        <authorList>
            <consortium name="Pathogen Informatics"/>
            <person name="Doyle S."/>
        </authorList>
    </citation>
    <scope>NUCLEOTIDE SEQUENCE [LARGE SCALE GENOMIC DNA]</scope>
    <source>
        <strain evidence="3 4">NCTC10343</strain>
    </source>
</reference>
<dbReference type="SUPFAM" id="SSF49785">
    <property type="entry name" value="Galactose-binding domain-like"/>
    <property type="match status" value="1"/>
</dbReference>
<gene>
    <name evidence="3" type="primary">M1-797_1</name>
    <name evidence="3" type="ORF">NCTC10343_00654</name>
</gene>
<evidence type="ECO:0000313" key="3">
    <source>
        <dbReference type="EMBL" id="SUA63437.1"/>
    </source>
</evidence>
<dbReference type="Pfam" id="PF02837">
    <property type="entry name" value="Glyco_hydro_2_N"/>
    <property type="match status" value="1"/>
</dbReference>
<name>A0A378XP52_PAEPO</name>
<dbReference type="GO" id="GO:0004565">
    <property type="term" value="F:beta-galactosidase activity"/>
    <property type="evidence" value="ECO:0007669"/>
    <property type="project" value="UniProtKB-EC"/>
</dbReference>
<evidence type="ECO:0000313" key="4">
    <source>
        <dbReference type="Proteomes" id="UP000254400"/>
    </source>
</evidence>